<reference evidence="2" key="1">
    <citation type="submission" date="2018-09" db="EMBL/GenBank/DDBJ databases">
        <title>Acidovorax cavernicola nov. sp. isolated from Gruta de las Maravillas (Aracena, Spain).</title>
        <authorList>
            <person name="Jurado V."/>
            <person name="Gutierrez-Patricio S."/>
            <person name="Gonzalez-Pimentel J.L."/>
            <person name="Miller A.Z."/>
            <person name="Laiz L."/>
            <person name="Saiz-Jimenez C."/>
        </authorList>
    </citation>
    <scope>NUCLEOTIDE SEQUENCE [LARGE SCALE GENOMIC DNA]</scope>
    <source>
        <strain evidence="2">1011MAR3C25</strain>
    </source>
</reference>
<dbReference type="EMBL" id="QZCG01000002">
    <property type="protein sequence ID" value="RJE87988.1"/>
    <property type="molecule type" value="Genomic_DNA"/>
</dbReference>
<name>A0A418T440_9RHOB</name>
<dbReference type="Proteomes" id="UP000284202">
    <property type="component" value="Unassembled WGS sequence"/>
</dbReference>
<protein>
    <submittedName>
        <fullName evidence="1">Uncharacterized protein</fullName>
    </submittedName>
</protein>
<gene>
    <name evidence="1" type="ORF">D3P04_03440</name>
</gene>
<organism evidence="1 2">
    <name type="scientific">Paracoccus onubensis</name>
    <dbReference type="NCBI Taxonomy" id="1675788"/>
    <lineage>
        <taxon>Bacteria</taxon>
        <taxon>Pseudomonadati</taxon>
        <taxon>Pseudomonadota</taxon>
        <taxon>Alphaproteobacteria</taxon>
        <taxon>Rhodobacterales</taxon>
        <taxon>Paracoccaceae</taxon>
        <taxon>Paracoccus</taxon>
    </lineage>
</organism>
<keyword evidence="2" id="KW-1185">Reference proteome</keyword>
<accession>A0A418T440</accession>
<evidence type="ECO:0000313" key="1">
    <source>
        <dbReference type="EMBL" id="RJE87988.1"/>
    </source>
</evidence>
<comment type="caution">
    <text evidence="1">The sequence shown here is derived from an EMBL/GenBank/DDBJ whole genome shotgun (WGS) entry which is preliminary data.</text>
</comment>
<evidence type="ECO:0000313" key="2">
    <source>
        <dbReference type="Proteomes" id="UP000284202"/>
    </source>
</evidence>
<sequence length="65" mass="7345">MTDRPTFTPEQLRAAYEFQARQGYTGDMGRTAAAMKLAGDEANDDQIEHLAQLIRLAIDETWRTS</sequence>
<dbReference type="RefSeq" id="WP_119745982.1">
    <property type="nucleotide sequence ID" value="NZ_QZCG01000002.1"/>
</dbReference>
<dbReference type="OrthoDB" id="7780751at2"/>
<dbReference type="AlphaFoldDB" id="A0A418T440"/>
<proteinExistence type="predicted"/>